<accession>A0A285KRP3</accession>
<dbReference type="InterPro" id="IPR000192">
    <property type="entry name" value="Aminotrans_V_dom"/>
</dbReference>
<reference evidence="2 3" key="1">
    <citation type="submission" date="2017-09" db="EMBL/GenBank/DDBJ databases">
        <authorList>
            <person name="Ehlers B."/>
            <person name="Leendertz F.H."/>
        </authorList>
    </citation>
    <scope>NUCLEOTIDE SEQUENCE [LARGE SCALE GENOMIC DNA]</scope>
    <source>
        <strain evidence="2 3">DSM 45537</strain>
    </source>
</reference>
<organism evidence="2 3">
    <name type="scientific">Nocardia amikacinitolerans</name>
    <dbReference type="NCBI Taxonomy" id="756689"/>
    <lineage>
        <taxon>Bacteria</taxon>
        <taxon>Bacillati</taxon>
        <taxon>Actinomycetota</taxon>
        <taxon>Actinomycetes</taxon>
        <taxon>Mycobacteriales</taxon>
        <taxon>Nocardiaceae</taxon>
        <taxon>Nocardia</taxon>
    </lineage>
</organism>
<evidence type="ECO:0000313" key="3">
    <source>
        <dbReference type="Proteomes" id="UP000219565"/>
    </source>
</evidence>
<dbReference type="InterPro" id="IPR015424">
    <property type="entry name" value="PyrdxlP-dep_Trfase"/>
</dbReference>
<dbReference type="GO" id="GO:0016829">
    <property type="term" value="F:lyase activity"/>
    <property type="evidence" value="ECO:0007669"/>
    <property type="project" value="UniProtKB-KW"/>
</dbReference>
<feature type="domain" description="Aminotransferase class V" evidence="1">
    <location>
        <begin position="58"/>
        <end position="294"/>
    </location>
</feature>
<dbReference type="InterPro" id="IPR015422">
    <property type="entry name" value="PyrdxlP-dep_Trfase_small"/>
</dbReference>
<name>A0A285KRP3_9NOCA</name>
<dbReference type="EMBL" id="OBEG01000001">
    <property type="protein sequence ID" value="SNY75309.1"/>
    <property type="molecule type" value="Genomic_DNA"/>
</dbReference>
<dbReference type="Gene3D" id="3.40.640.10">
    <property type="entry name" value="Type I PLP-dependent aspartate aminotransferase-like (Major domain)"/>
    <property type="match status" value="1"/>
</dbReference>
<dbReference type="AlphaFoldDB" id="A0A285KRP3"/>
<dbReference type="Gene3D" id="3.90.1150.10">
    <property type="entry name" value="Aspartate Aminotransferase, domain 1"/>
    <property type="match status" value="1"/>
</dbReference>
<keyword evidence="2" id="KW-0456">Lyase</keyword>
<dbReference type="Pfam" id="PF00266">
    <property type="entry name" value="Aminotran_5"/>
    <property type="match status" value="1"/>
</dbReference>
<dbReference type="STRING" id="1379680.GCA_001612615_00563"/>
<proteinExistence type="predicted"/>
<dbReference type="PANTHER" id="PTHR43586">
    <property type="entry name" value="CYSTEINE DESULFURASE"/>
    <property type="match status" value="1"/>
</dbReference>
<protein>
    <submittedName>
        <fullName evidence="2">Selenocysteine lyase/Cysteine desulfurase</fullName>
    </submittedName>
</protein>
<dbReference type="InterPro" id="IPR015421">
    <property type="entry name" value="PyrdxlP-dep_Trfase_major"/>
</dbReference>
<sequence>MLQGMSSLAPEEFRSETTYLNTASHGLPAQRALTALAQVNARWAAGRGAPMAGDALVPELRAKFARLLAGAHPDHIALGSGVAGLIGPVAAALAPGAEVLLAVGEFSSVSMPFVHRGDLRVRMVPLDELAAQVRPETALVAVSVVQSADGRITDLTELRTATAAHGARLLVDATQAAGWLPLNFADADYWVCATFKWLIGARSVAFFAAAPEAAAGLRPIGPSWYAAEDRWAEIYDPRALAATTRRFDATPDWLGVVAASAGLSLIEELTVEKINAHNLDLADRFRAGLIELGHEPVPGRSAIVAVPGAADLAPRLEAADVIASARAGALRFAFHLYNDETDVDRALNALVP</sequence>
<gene>
    <name evidence="2" type="ORF">SAMN04244553_0469</name>
</gene>
<evidence type="ECO:0000259" key="1">
    <source>
        <dbReference type="Pfam" id="PF00266"/>
    </source>
</evidence>
<evidence type="ECO:0000313" key="2">
    <source>
        <dbReference type="EMBL" id="SNY75309.1"/>
    </source>
</evidence>
<dbReference type="SUPFAM" id="SSF53383">
    <property type="entry name" value="PLP-dependent transferases"/>
    <property type="match status" value="1"/>
</dbReference>
<keyword evidence="3" id="KW-1185">Reference proteome</keyword>
<dbReference type="Proteomes" id="UP000219565">
    <property type="component" value="Unassembled WGS sequence"/>
</dbReference>
<dbReference type="PANTHER" id="PTHR43586:SF21">
    <property type="entry name" value="PYRIDOXAL PHOSPHATE (PLP)-DEPENDENT ASPARTATE AMINOTRANSFERASE SUPERFAMILY"/>
    <property type="match status" value="1"/>
</dbReference>